<feature type="compositionally biased region" description="Basic and acidic residues" evidence="1">
    <location>
        <begin position="407"/>
        <end position="419"/>
    </location>
</feature>
<evidence type="ECO:0000313" key="3">
    <source>
        <dbReference type="Proteomes" id="UP001334248"/>
    </source>
</evidence>
<feature type="region of interest" description="Disordered" evidence="1">
    <location>
        <begin position="309"/>
        <end position="385"/>
    </location>
</feature>
<dbReference type="Proteomes" id="UP001334248">
    <property type="component" value="Unassembled WGS sequence"/>
</dbReference>
<comment type="caution">
    <text evidence="2">The sequence shown here is derived from an EMBL/GenBank/DDBJ whole genome shotgun (WGS) entry which is preliminary data.</text>
</comment>
<organism evidence="2 3">
    <name type="scientific">Knufia obscura</name>
    <dbReference type="NCBI Taxonomy" id="1635080"/>
    <lineage>
        <taxon>Eukaryota</taxon>
        <taxon>Fungi</taxon>
        <taxon>Dikarya</taxon>
        <taxon>Ascomycota</taxon>
        <taxon>Pezizomycotina</taxon>
        <taxon>Eurotiomycetes</taxon>
        <taxon>Chaetothyriomycetidae</taxon>
        <taxon>Chaetothyriales</taxon>
        <taxon>Trichomeriaceae</taxon>
        <taxon>Knufia</taxon>
    </lineage>
</organism>
<keyword evidence="3" id="KW-1185">Reference proteome</keyword>
<feature type="compositionally biased region" description="Basic and acidic residues" evidence="1">
    <location>
        <begin position="436"/>
        <end position="452"/>
    </location>
</feature>
<name>A0ABR0RGP7_9EURO</name>
<dbReference type="EMBL" id="JAVHJV010000010">
    <property type="protein sequence ID" value="KAK5939808.1"/>
    <property type="molecule type" value="Genomic_DNA"/>
</dbReference>
<evidence type="ECO:0000313" key="2">
    <source>
        <dbReference type="EMBL" id="KAK5939808.1"/>
    </source>
</evidence>
<proteinExistence type="predicted"/>
<feature type="region of interest" description="Disordered" evidence="1">
    <location>
        <begin position="397"/>
        <end position="458"/>
    </location>
</feature>
<dbReference type="RefSeq" id="XP_064727898.1">
    <property type="nucleotide sequence ID" value="XM_064876591.1"/>
</dbReference>
<protein>
    <recommendedName>
        <fullName evidence="4">Fungal-type protein kinase domain-containing protein</fullName>
    </recommendedName>
</protein>
<feature type="compositionally biased region" description="Acidic residues" evidence="1">
    <location>
        <begin position="321"/>
        <end position="344"/>
    </location>
</feature>
<sequence>MTLTQLAEWAICLQTPLPMIFWPDSDACRAHSNASRRGKKPMLKKHVHIDIRPKQDFDAWSKERLASWEDDKLLKNIMVDLTDWEDKPNPGTMSDETSVQGAFHGKLGFTICKLATQFDNAKVAQRGPELGEFKMVDERTLQALGWLKGEAADSCVVTNNRTDLVFLGELKTPWVHQLKYIGRLHTGPGSAAIQQHARVALGQLVHYMQKAKLRYGFLSNYMETIYVRIQNDTERGVKVYISPIVHARQQLHTKNKYEYPLPDTKDDEKIFSNLYFYEAHLAFTYWCISNDDGDHVWHDAEEYDVIDHPRHRDRSRRPESNDDQESDEDEGSDDGGSEDDDPDDDARHSNGPNHDPEGPSDDQDDSAPPEPSSRPSAVGVRRSARIATQYTARTAVMSLSSTSEGHVSLEKLVMEHTSIREQTSGGEPSDTSQSQDRPDDVDAIAERLEEHFNLGSDE</sequence>
<dbReference type="GeneID" id="90001639"/>
<feature type="compositionally biased region" description="Basic and acidic residues" evidence="1">
    <location>
        <begin position="309"/>
        <end position="320"/>
    </location>
</feature>
<evidence type="ECO:0000256" key="1">
    <source>
        <dbReference type="SAM" id="MobiDB-lite"/>
    </source>
</evidence>
<feature type="compositionally biased region" description="Polar residues" evidence="1">
    <location>
        <begin position="420"/>
        <end position="435"/>
    </location>
</feature>
<gene>
    <name evidence="2" type="ORF">PMZ80_008190</name>
</gene>
<feature type="compositionally biased region" description="Acidic residues" evidence="1">
    <location>
        <begin position="358"/>
        <end position="367"/>
    </location>
</feature>
<accession>A0ABR0RGP7</accession>
<evidence type="ECO:0008006" key="4">
    <source>
        <dbReference type="Google" id="ProtNLM"/>
    </source>
</evidence>
<reference evidence="2 3" key="1">
    <citation type="journal article" date="2023" name="Res Sq">
        <title>Genomic and morphological characterization of Knufia obscura isolated from the Mars 2020 spacecraft assembly facility.</title>
        <authorList>
            <person name="Chander A.M."/>
            <person name="Teixeira M.M."/>
            <person name="Singh N.K."/>
            <person name="Williams M.P."/>
            <person name="Parker C.W."/>
            <person name="Leo P."/>
            <person name="Stajich J.E."/>
            <person name="Torok T."/>
            <person name="Tighe S."/>
            <person name="Mason C.E."/>
            <person name="Venkateswaran K."/>
        </authorList>
    </citation>
    <scope>NUCLEOTIDE SEQUENCE [LARGE SCALE GENOMIC DNA]</scope>
    <source>
        <strain evidence="2 3">CCFEE 5817</strain>
    </source>
</reference>